<dbReference type="AlphaFoldDB" id="A0A4Q4MFL6"/>
<feature type="region of interest" description="Disordered" evidence="1">
    <location>
        <begin position="60"/>
        <end position="90"/>
    </location>
</feature>
<comment type="caution">
    <text evidence="2">The sequence shown here is derived from an EMBL/GenBank/DDBJ whole genome shotgun (WGS) entry which is preliminary data.</text>
</comment>
<name>A0A4Q4MFL6_9PLEO</name>
<gene>
    <name evidence="2" type="ORF">AA0114_g6294</name>
</gene>
<dbReference type="Proteomes" id="UP000292402">
    <property type="component" value="Unassembled WGS sequence"/>
</dbReference>
<feature type="region of interest" description="Disordered" evidence="1">
    <location>
        <begin position="1"/>
        <end position="22"/>
    </location>
</feature>
<evidence type="ECO:0000256" key="1">
    <source>
        <dbReference type="SAM" id="MobiDB-lite"/>
    </source>
</evidence>
<evidence type="ECO:0000313" key="2">
    <source>
        <dbReference type="EMBL" id="RYN49878.1"/>
    </source>
</evidence>
<organism evidence="2 3">
    <name type="scientific">Alternaria tenuissima</name>
    <dbReference type="NCBI Taxonomy" id="119927"/>
    <lineage>
        <taxon>Eukaryota</taxon>
        <taxon>Fungi</taxon>
        <taxon>Dikarya</taxon>
        <taxon>Ascomycota</taxon>
        <taxon>Pezizomycotina</taxon>
        <taxon>Dothideomycetes</taxon>
        <taxon>Pleosporomycetidae</taxon>
        <taxon>Pleosporales</taxon>
        <taxon>Pleosporineae</taxon>
        <taxon>Pleosporaceae</taxon>
        <taxon>Alternaria</taxon>
        <taxon>Alternaria sect. Alternaria</taxon>
        <taxon>Alternaria alternata complex</taxon>
    </lineage>
</organism>
<accession>A0A4Q4MFL6</accession>
<sequence length="286" mass="32315">MKTSKFAPKTPAERLAQSKADKLKQDKDRVTRLLGRVRWKAEMLMVSYFRTMEIVQAAAQQNGDHQSQHAMGSGASSVSGYEPQQPGRRETDIAQKQAESMFKVDFFEFYTLLERYITDCLAIFGVFVSTSAPRINFNALRYETNPELHRTRPMASHAFHANLLEALDDEKCPLAGSLGLQEVRVQLGIAKEYRNAWKDADSKAGISDGDERAHITLQNLQLEDMLRNIIGGCDLAHEAVQQHSDDATNGRALTSQDFEPKNMYGHMSMEIEDTPFEYMDDAMELD</sequence>
<reference evidence="3" key="1">
    <citation type="journal article" date="2019" name="bioRxiv">
        <title>Genomics, evolutionary history and diagnostics of the Alternaria alternata species group including apple and Asian pear pathotypes.</title>
        <authorList>
            <person name="Armitage A.D."/>
            <person name="Cockerton H.M."/>
            <person name="Sreenivasaprasad S."/>
            <person name="Woodhall J.W."/>
            <person name="Lane C.R."/>
            <person name="Harrison R.J."/>
            <person name="Clarkson J.P."/>
        </authorList>
    </citation>
    <scope>NUCLEOTIDE SEQUENCE [LARGE SCALE GENOMIC DNA]</scope>
    <source>
        <strain evidence="3">FERA 1082</strain>
    </source>
</reference>
<evidence type="ECO:0000313" key="3">
    <source>
        <dbReference type="Proteomes" id="UP000292402"/>
    </source>
</evidence>
<proteinExistence type="predicted"/>
<dbReference type="EMBL" id="PDXA01000019">
    <property type="protein sequence ID" value="RYN49878.1"/>
    <property type="molecule type" value="Genomic_DNA"/>
</dbReference>
<protein>
    <submittedName>
        <fullName evidence="2">Uncharacterized protein</fullName>
    </submittedName>
</protein>
<feature type="compositionally biased region" description="Polar residues" evidence="1">
    <location>
        <begin position="60"/>
        <end position="79"/>
    </location>
</feature>